<keyword evidence="9" id="KW-1185">Reference proteome</keyword>
<gene>
    <name evidence="8" type="ORF">HME7025_00882</name>
</gene>
<evidence type="ECO:0000256" key="5">
    <source>
        <dbReference type="ARBA" id="ARBA00022801"/>
    </source>
</evidence>
<dbReference type="GO" id="GO:0003729">
    <property type="term" value="F:mRNA binding"/>
    <property type="evidence" value="ECO:0007669"/>
    <property type="project" value="InterPro"/>
</dbReference>
<evidence type="ECO:0000256" key="7">
    <source>
        <dbReference type="ARBA" id="ARBA00023016"/>
    </source>
</evidence>
<evidence type="ECO:0000313" key="9">
    <source>
        <dbReference type="Proteomes" id="UP000245468"/>
    </source>
</evidence>
<evidence type="ECO:0000313" key="8">
    <source>
        <dbReference type="EMBL" id="AWL08752.1"/>
    </source>
</evidence>
<evidence type="ECO:0000256" key="3">
    <source>
        <dbReference type="ARBA" id="ARBA00022722"/>
    </source>
</evidence>
<dbReference type="InterPro" id="IPR012933">
    <property type="entry name" value="HicA_mRNA_interferase"/>
</dbReference>
<dbReference type="GO" id="GO:0016787">
    <property type="term" value="F:hydrolase activity"/>
    <property type="evidence" value="ECO:0007669"/>
    <property type="project" value="UniProtKB-KW"/>
</dbReference>
<comment type="similarity">
    <text evidence="1">Belongs to the HicA mRNA interferase family.</text>
</comment>
<dbReference type="EMBL" id="CP029346">
    <property type="protein sequence ID" value="AWL08752.1"/>
    <property type="molecule type" value="Genomic_DNA"/>
</dbReference>
<protein>
    <recommendedName>
        <fullName evidence="10">Type II toxin-antitoxin system HicA family toxin</fullName>
    </recommendedName>
</protein>
<dbReference type="Pfam" id="PF07927">
    <property type="entry name" value="HicA_toxin"/>
    <property type="match status" value="1"/>
</dbReference>
<dbReference type="InterPro" id="IPR038570">
    <property type="entry name" value="HicA_sf"/>
</dbReference>
<proteinExistence type="inferred from homology"/>
<keyword evidence="6" id="KW-0694">RNA-binding</keyword>
<dbReference type="OrthoDB" id="9798547at2"/>
<dbReference type="RefSeq" id="WP_109322480.1">
    <property type="nucleotide sequence ID" value="NZ_CP029346.1"/>
</dbReference>
<evidence type="ECO:0008006" key="10">
    <source>
        <dbReference type="Google" id="ProtNLM"/>
    </source>
</evidence>
<keyword evidence="4" id="KW-0255">Endonuclease</keyword>
<keyword evidence="3" id="KW-0540">Nuclease</keyword>
<evidence type="ECO:0000256" key="1">
    <source>
        <dbReference type="ARBA" id="ARBA00006620"/>
    </source>
</evidence>
<dbReference type="GO" id="GO:0004519">
    <property type="term" value="F:endonuclease activity"/>
    <property type="evidence" value="ECO:0007669"/>
    <property type="project" value="UniProtKB-KW"/>
</dbReference>
<accession>A0A2S2DTX8</accession>
<dbReference type="KEGG" id="psez:HME7025_00882"/>
<evidence type="ECO:0000256" key="4">
    <source>
        <dbReference type="ARBA" id="ARBA00022759"/>
    </source>
</evidence>
<evidence type="ECO:0000256" key="6">
    <source>
        <dbReference type="ARBA" id="ARBA00022884"/>
    </source>
</evidence>
<organism evidence="8 9">
    <name type="scientific">Aquirufa nivalisilvae</name>
    <dbReference type="NCBI Taxonomy" id="2516557"/>
    <lineage>
        <taxon>Bacteria</taxon>
        <taxon>Pseudomonadati</taxon>
        <taxon>Bacteroidota</taxon>
        <taxon>Cytophagia</taxon>
        <taxon>Cytophagales</taxon>
        <taxon>Flectobacillaceae</taxon>
        <taxon>Aquirufa</taxon>
    </lineage>
</organism>
<keyword evidence="5" id="KW-0378">Hydrolase</keyword>
<sequence length="63" mass="7056">MASVNELLKILKNDGWYLYRNGANHDLYRHHKKLGQLAIPRHGGKELAKGTFASILKAAGLTR</sequence>
<dbReference type="AlphaFoldDB" id="A0A2S2DTX8"/>
<keyword evidence="2" id="KW-1277">Toxin-antitoxin system</keyword>
<dbReference type="Gene3D" id="3.30.920.30">
    <property type="entry name" value="Hypothetical protein"/>
    <property type="match status" value="1"/>
</dbReference>
<name>A0A2S2DTX8_9BACT</name>
<keyword evidence="7" id="KW-0346">Stress response</keyword>
<reference evidence="9" key="1">
    <citation type="submission" date="2018-05" db="EMBL/GenBank/DDBJ databases">
        <title>Pseudarcicella sp. HME7025 Genome sequencing and assembly.</title>
        <authorList>
            <person name="Kim H."/>
            <person name="Kang H."/>
            <person name="Joh K."/>
        </authorList>
    </citation>
    <scope>NUCLEOTIDE SEQUENCE [LARGE SCALE GENOMIC DNA]</scope>
    <source>
        <strain evidence="9">HME7025</strain>
    </source>
</reference>
<evidence type="ECO:0000256" key="2">
    <source>
        <dbReference type="ARBA" id="ARBA00022649"/>
    </source>
</evidence>
<dbReference type="Proteomes" id="UP000245468">
    <property type="component" value="Chromosome"/>
</dbReference>
<dbReference type="SUPFAM" id="SSF54786">
    <property type="entry name" value="YcfA/nrd intein domain"/>
    <property type="match status" value="1"/>
</dbReference>